<feature type="transmembrane region" description="Helical" evidence="1">
    <location>
        <begin position="250"/>
        <end position="269"/>
    </location>
</feature>
<proteinExistence type="predicted"/>
<dbReference type="GO" id="GO:0016717">
    <property type="term" value="F:oxidoreductase activity, acting on paired donors, with oxidation of a pair of donors resulting in the reduction of molecular oxygen to two molecules of water"/>
    <property type="evidence" value="ECO:0007669"/>
    <property type="project" value="TreeGrafter"/>
</dbReference>
<dbReference type="GO" id="GO:0016020">
    <property type="term" value="C:membrane"/>
    <property type="evidence" value="ECO:0007669"/>
    <property type="project" value="TreeGrafter"/>
</dbReference>
<dbReference type="RefSeq" id="WP_107938891.1">
    <property type="nucleotide sequence ID" value="NZ_QANS01000001.1"/>
</dbReference>
<dbReference type="GO" id="GO:0008610">
    <property type="term" value="P:lipid biosynthetic process"/>
    <property type="evidence" value="ECO:0007669"/>
    <property type="project" value="UniProtKB-ARBA"/>
</dbReference>
<protein>
    <submittedName>
        <fullName evidence="3">Acyl-CoA desaturase</fullName>
    </submittedName>
</protein>
<sequence length="396" mass="44841">MGMPTHLSAGDIEEFGREMDAIRNEVMDSRGAEDRAYILKIIRWQRSLALGGRIVMFLSLLLLPAAALPYSGWPQFLLVLGFGGAMLGIAKIVENMEIGHNVMHAQWDWMRDPNIQSNTWEWDNVCPSDQWKHSHNVVHHTWTNVLGKDPDVGYGVMRVTAHQRWKPKYLFQPITNFLLNILFQWGVAIHDLEVDKILEGKKSLKSAGPLLRRIAWKAVRQLRKDYLLWPALGSLLTVPVTLFLQADVLHIALLAFAFIVAGNALANLMRNVWSNIIIFCGHFPIGVHHFTKEEVEGETRARWYVRQLLGSANIGGGKLFHILSGNLSHQIEHHIFPDMPSNRYPQVSPRVKALADRYGLPYNTGSLTKQFGTTTWTIWRLAFPGGRITASTLPAH</sequence>
<dbReference type="InterPro" id="IPR012171">
    <property type="entry name" value="Fatty_acid_desaturase"/>
</dbReference>
<dbReference type="Proteomes" id="UP000244248">
    <property type="component" value="Unassembled WGS sequence"/>
</dbReference>
<feature type="domain" description="Fatty acid desaturase" evidence="2">
    <location>
        <begin position="80"/>
        <end position="364"/>
    </location>
</feature>
<feature type="transmembrane region" description="Helical" evidence="1">
    <location>
        <begin position="48"/>
        <end position="67"/>
    </location>
</feature>
<name>A0A2T5MKS9_9GAMM</name>
<evidence type="ECO:0000256" key="1">
    <source>
        <dbReference type="SAM" id="Phobius"/>
    </source>
</evidence>
<accession>A0A2T5MKS9</accession>
<dbReference type="PANTHER" id="PTHR19353">
    <property type="entry name" value="FATTY ACID DESATURASE 2"/>
    <property type="match status" value="1"/>
</dbReference>
<feature type="transmembrane region" description="Helical" evidence="1">
    <location>
        <begin position="73"/>
        <end position="93"/>
    </location>
</feature>
<dbReference type="CDD" id="cd03506">
    <property type="entry name" value="Delta6-FADS-like"/>
    <property type="match status" value="1"/>
</dbReference>
<keyword evidence="1" id="KW-1133">Transmembrane helix</keyword>
<comment type="caution">
    <text evidence="3">The sequence shown here is derived from an EMBL/GenBank/DDBJ whole genome shotgun (WGS) entry which is preliminary data.</text>
</comment>
<dbReference type="OrthoDB" id="104711at2"/>
<evidence type="ECO:0000259" key="2">
    <source>
        <dbReference type="Pfam" id="PF00487"/>
    </source>
</evidence>
<dbReference type="InterPro" id="IPR005804">
    <property type="entry name" value="FA_desaturase_dom"/>
</dbReference>
<dbReference type="EMBL" id="QANS01000001">
    <property type="protein sequence ID" value="PTU33182.1"/>
    <property type="molecule type" value="Genomic_DNA"/>
</dbReference>
<reference evidence="3 4" key="1">
    <citation type="submission" date="2018-04" db="EMBL/GenBank/DDBJ databases">
        <title>Novel species isolated from glacier.</title>
        <authorList>
            <person name="Liu Q."/>
            <person name="Xin Y.-H."/>
        </authorList>
    </citation>
    <scope>NUCLEOTIDE SEQUENCE [LARGE SCALE GENOMIC DNA]</scope>
    <source>
        <strain evidence="3 4">GT1R17</strain>
    </source>
</reference>
<keyword evidence="1" id="KW-0472">Membrane</keyword>
<gene>
    <name evidence="3" type="ORF">CJD38_03520</name>
</gene>
<feature type="transmembrane region" description="Helical" evidence="1">
    <location>
        <begin position="226"/>
        <end position="244"/>
    </location>
</feature>
<dbReference type="Pfam" id="PF00487">
    <property type="entry name" value="FA_desaturase"/>
    <property type="match status" value="1"/>
</dbReference>
<evidence type="ECO:0000313" key="3">
    <source>
        <dbReference type="EMBL" id="PTU33182.1"/>
    </source>
</evidence>
<organism evidence="3 4">
    <name type="scientific">Stenotrophobium rhamnosiphilum</name>
    <dbReference type="NCBI Taxonomy" id="2029166"/>
    <lineage>
        <taxon>Bacteria</taxon>
        <taxon>Pseudomonadati</taxon>
        <taxon>Pseudomonadota</taxon>
        <taxon>Gammaproteobacteria</taxon>
        <taxon>Nevskiales</taxon>
        <taxon>Nevskiaceae</taxon>
        <taxon>Stenotrophobium</taxon>
    </lineage>
</organism>
<keyword evidence="1" id="KW-0812">Transmembrane</keyword>
<dbReference type="AlphaFoldDB" id="A0A2T5MKS9"/>
<evidence type="ECO:0000313" key="4">
    <source>
        <dbReference type="Proteomes" id="UP000244248"/>
    </source>
</evidence>
<keyword evidence="4" id="KW-1185">Reference proteome</keyword>
<dbReference type="PANTHER" id="PTHR19353:SF19">
    <property type="entry name" value="DELTA(5) FATTY ACID DESATURASE C-RELATED"/>
    <property type="match status" value="1"/>
</dbReference>